<sequence length="30" mass="3364">MYPLPLGIISPFMLGVTEAEFKKCRPLTPN</sequence>
<name>F0SP57_RUBBR</name>
<dbReference type="KEGG" id="pbs:Plabr_3563"/>
<dbReference type="HOGENOM" id="CLU_3405211_0_0_0"/>
<reference evidence="2" key="1">
    <citation type="submission" date="2011-02" db="EMBL/GenBank/DDBJ databases">
        <title>The complete genome of Planctomyces brasiliensis DSM 5305.</title>
        <authorList>
            <person name="Lucas S."/>
            <person name="Copeland A."/>
            <person name="Lapidus A."/>
            <person name="Bruce D."/>
            <person name="Goodwin L."/>
            <person name="Pitluck S."/>
            <person name="Kyrpides N."/>
            <person name="Mavromatis K."/>
            <person name="Pagani I."/>
            <person name="Ivanova N."/>
            <person name="Ovchinnikova G."/>
            <person name="Lu M."/>
            <person name="Detter J.C."/>
            <person name="Han C."/>
            <person name="Land M."/>
            <person name="Hauser L."/>
            <person name="Markowitz V."/>
            <person name="Cheng J.-F."/>
            <person name="Hugenholtz P."/>
            <person name="Woyke T."/>
            <person name="Wu D."/>
            <person name="Tindall B."/>
            <person name="Pomrenke H.G."/>
            <person name="Brambilla E."/>
            <person name="Klenk H.-P."/>
            <person name="Eisen J.A."/>
        </authorList>
    </citation>
    <scope>NUCLEOTIDE SEQUENCE [LARGE SCALE GENOMIC DNA]</scope>
    <source>
        <strain evidence="2">ATCC 49424 / DSM 5305 / JCM 21570 / IAM 15109 / NBRC 103401 / IFAM 1448</strain>
    </source>
</reference>
<evidence type="ECO:0000313" key="2">
    <source>
        <dbReference type="Proteomes" id="UP000006860"/>
    </source>
</evidence>
<dbReference type="STRING" id="756272.Plabr_3563"/>
<gene>
    <name evidence="1" type="ordered locus">Plabr_3563</name>
</gene>
<accession>F0SP57</accession>
<dbReference type="Proteomes" id="UP000006860">
    <property type="component" value="Chromosome"/>
</dbReference>
<protein>
    <submittedName>
        <fullName evidence="1">Uncharacterized protein</fullName>
    </submittedName>
</protein>
<dbReference type="AlphaFoldDB" id="F0SP57"/>
<dbReference type="EMBL" id="CP002546">
    <property type="protein sequence ID" value="ADY61160.1"/>
    <property type="molecule type" value="Genomic_DNA"/>
</dbReference>
<keyword evidence="2" id="KW-1185">Reference proteome</keyword>
<evidence type="ECO:0000313" key="1">
    <source>
        <dbReference type="EMBL" id="ADY61160.1"/>
    </source>
</evidence>
<organism evidence="1 2">
    <name type="scientific">Rubinisphaera brasiliensis (strain ATCC 49424 / DSM 5305 / JCM 21570 / IAM 15109 / NBRC 103401 / IFAM 1448)</name>
    <name type="common">Planctomyces brasiliensis</name>
    <dbReference type="NCBI Taxonomy" id="756272"/>
    <lineage>
        <taxon>Bacteria</taxon>
        <taxon>Pseudomonadati</taxon>
        <taxon>Planctomycetota</taxon>
        <taxon>Planctomycetia</taxon>
        <taxon>Planctomycetales</taxon>
        <taxon>Planctomycetaceae</taxon>
        <taxon>Rubinisphaera</taxon>
    </lineage>
</organism>
<proteinExistence type="predicted"/>